<keyword evidence="1" id="KW-1133">Transmembrane helix</keyword>
<dbReference type="RefSeq" id="WP_053380663.1">
    <property type="nucleotide sequence ID" value="NZ_CP011801.1"/>
</dbReference>
<reference evidence="2 3" key="1">
    <citation type="journal article" date="2015" name="Proc. Natl. Acad. Sci. U.S.A.">
        <title>Expanded metabolic versatility of ubiquitous nitrite-oxidizing bacteria from the genus Nitrospira.</title>
        <authorList>
            <person name="Koch H."/>
            <person name="Lucker S."/>
            <person name="Albertsen M."/>
            <person name="Kitzinger K."/>
            <person name="Herbold C."/>
            <person name="Spieck E."/>
            <person name="Nielsen P.H."/>
            <person name="Wagner M."/>
            <person name="Daims H."/>
        </authorList>
    </citation>
    <scope>NUCLEOTIDE SEQUENCE [LARGE SCALE GENOMIC DNA]</scope>
    <source>
        <strain evidence="2 3">NSP M-1</strain>
    </source>
</reference>
<dbReference type="OrthoDB" id="259178at2"/>
<feature type="transmembrane region" description="Helical" evidence="1">
    <location>
        <begin position="112"/>
        <end position="133"/>
    </location>
</feature>
<feature type="transmembrane region" description="Helical" evidence="1">
    <location>
        <begin position="7"/>
        <end position="26"/>
    </location>
</feature>
<dbReference type="AlphaFoldDB" id="A0A0K2GGD5"/>
<feature type="transmembrane region" description="Helical" evidence="1">
    <location>
        <begin position="145"/>
        <end position="165"/>
    </location>
</feature>
<evidence type="ECO:0000256" key="1">
    <source>
        <dbReference type="SAM" id="Phobius"/>
    </source>
</evidence>
<feature type="transmembrane region" description="Helical" evidence="1">
    <location>
        <begin position="185"/>
        <end position="206"/>
    </location>
</feature>
<gene>
    <name evidence="2" type="ORF">NITMOv2_3299</name>
</gene>
<keyword evidence="1" id="KW-0472">Membrane</keyword>
<feature type="transmembrane region" description="Helical" evidence="1">
    <location>
        <begin position="41"/>
        <end position="59"/>
    </location>
</feature>
<evidence type="ECO:0000313" key="2">
    <source>
        <dbReference type="EMBL" id="ALA59692.1"/>
    </source>
</evidence>
<feature type="transmembrane region" description="Helical" evidence="1">
    <location>
        <begin position="71"/>
        <end position="92"/>
    </location>
</feature>
<evidence type="ECO:0000313" key="3">
    <source>
        <dbReference type="Proteomes" id="UP000069205"/>
    </source>
</evidence>
<name>A0A0K2GGD5_NITMO</name>
<organism evidence="2 3">
    <name type="scientific">Nitrospira moscoviensis</name>
    <dbReference type="NCBI Taxonomy" id="42253"/>
    <lineage>
        <taxon>Bacteria</taxon>
        <taxon>Pseudomonadati</taxon>
        <taxon>Nitrospirota</taxon>
        <taxon>Nitrospiria</taxon>
        <taxon>Nitrospirales</taxon>
        <taxon>Nitrospiraceae</taxon>
        <taxon>Nitrospira</taxon>
    </lineage>
</organism>
<sequence>MIFLRRRLPLLITMIAGLLFAGQYYVPHPASERMLTTATKWLQIIGGFALVLGVTSLFHQHAAKIRRKEAGWGYSAVLYAGMLGTIAVGLWANGKESIDGAMTAFGWIYNFMMVPLQGTMFAILAFFIASAAYRSFRARSREAAVLLVAAMIVMMGRVPLGEYLIPLSGDVSQWILNVLNASVRRAILIGVSLGAVALSFKIIFGVERSYLGGGKE</sequence>
<keyword evidence="1" id="KW-0812">Transmembrane</keyword>
<dbReference type="STRING" id="42253.NITMOv2_3299"/>
<dbReference type="Proteomes" id="UP000069205">
    <property type="component" value="Chromosome"/>
</dbReference>
<dbReference type="EMBL" id="CP011801">
    <property type="protein sequence ID" value="ALA59692.1"/>
    <property type="molecule type" value="Genomic_DNA"/>
</dbReference>
<accession>A0A0K2GGD5</accession>
<keyword evidence="3" id="KW-1185">Reference proteome</keyword>
<dbReference type="KEGG" id="nmv:NITMOv2_3299"/>
<dbReference type="PATRIC" id="fig|42253.5.peg.3254"/>
<proteinExistence type="predicted"/>
<protein>
    <submittedName>
        <fullName evidence="2">Uncharacterized protein</fullName>
    </submittedName>
</protein>